<evidence type="ECO:0000313" key="3">
    <source>
        <dbReference type="Proteomes" id="UP000518266"/>
    </source>
</evidence>
<dbReference type="EMBL" id="JAAKFY010000022">
    <property type="protein sequence ID" value="KAF3837748.1"/>
    <property type="molecule type" value="Genomic_DNA"/>
</dbReference>
<dbReference type="InterPro" id="IPR018610">
    <property type="entry name" value="UVSSA"/>
</dbReference>
<feature type="compositionally biased region" description="Basic and acidic residues" evidence="1">
    <location>
        <begin position="105"/>
        <end position="122"/>
    </location>
</feature>
<gene>
    <name evidence="2" type="ORF">F7725_009516</name>
</gene>
<feature type="compositionally biased region" description="Low complexity" evidence="1">
    <location>
        <begin position="128"/>
        <end position="145"/>
    </location>
</feature>
<dbReference type="GO" id="GO:0005694">
    <property type="term" value="C:chromosome"/>
    <property type="evidence" value="ECO:0007669"/>
    <property type="project" value="TreeGrafter"/>
</dbReference>
<dbReference type="GO" id="GO:0000993">
    <property type="term" value="F:RNA polymerase II complex binding"/>
    <property type="evidence" value="ECO:0007669"/>
    <property type="project" value="TreeGrafter"/>
</dbReference>
<reference evidence="2 3" key="1">
    <citation type="submission" date="2020-03" db="EMBL/GenBank/DDBJ databases">
        <title>Dissostichus mawsoni Genome sequencing and assembly.</title>
        <authorList>
            <person name="Park H."/>
        </authorList>
    </citation>
    <scope>NUCLEOTIDE SEQUENCE [LARGE SCALE GENOMIC DNA]</scope>
    <source>
        <strain evidence="2">DM0001</strain>
        <tissue evidence="2">Muscle</tissue>
    </source>
</reference>
<organism evidence="2 3">
    <name type="scientific">Dissostichus mawsoni</name>
    <name type="common">Antarctic cod</name>
    <dbReference type="NCBI Taxonomy" id="36200"/>
    <lineage>
        <taxon>Eukaryota</taxon>
        <taxon>Metazoa</taxon>
        <taxon>Chordata</taxon>
        <taxon>Craniata</taxon>
        <taxon>Vertebrata</taxon>
        <taxon>Euteleostomi</taxon>
        <taxon>Actinopterygii</taxon>
        <taxon>Neopterygii</taxon>
        <taxon>Teleostei</taxon>
        <taxon>Neoteleostei</taxon>
        <taxon>Acanthomorphata</taxon>
        <taxon>Eupercaria</taxon>
        <taxon>Perciformes</taxon>
        <taxon>Notothenioidei</taxon>
        <taxon>Nototheniidae</taxon>
        <taxon>Dissostichus</taxon>
    </lineage>
</organism>
<dbReference type="OrthoDB" id="5594015at2759"/>
<dbReference type="PANTHER" id="PTHR28670">
    <property type="entry name" value="UV-STIMULATED SCAFFOLD PROTEIN A"/>
    <property type="match status" value="1"/>
</dbReference>
<dbReference type="GO" id="GO:0006283">
    <property type="term" value="P:transcription-coupled nucleotide-excision repair"/>
    <property type="evidence" value="ECO:0007669"/>
    <property type="project" value="TreeGrafter"/>
</dbReference>
<feature type="compositionally biased region" description="Basic residues" evidence="1">
    <location>
        <begin position="1"/>
        <end position="20"/>
    </location>
</feature>
<sequence length="157" mass="17822">MRRRRRKRRRKRKVVRKRGGRGGGGREKETEDNEAVVTTVIDLHRLIMSKHLPAVQSWVQVFTKSCAEQRLLQRALDLKRSLETALKKHKELHIDYKSRQRRVVPEKEGYEPHIPEHLRAEYGLDPVPSTSTAPAPKRAPAKAPAAPLPPPSPPSGG</sequence>
<feature type="compositionally biased region" description="Pro residues" evidence="1">
    <location>
        <begin position="146"/>
        <end position="157"/>
    </location>
</feature>
<dbReference type="AlphaFoldDB" id="A0A7J5XNU8"/>
<feature type="region of interest" description="Disordered" evidence="1">
    <location>
        <begin position="105"/>
        <end position="157"/>
    </location>
</feature>
<evidence type="ECO:0000256" key="1">
    <source>
        <dbReference type="SAM" id="MobiDB-lite"/>
    </source>
</evidence>
<protein>
    <submittedName>
        <fullName evidence="2">Uncharacterized protein</fullName>
    </submittedName>
</protein>
<proteinExistence type="predicted"/>
<dbReference type="GO" id="GO:0009411">
    <property type="term" value="P:response to UV"/>
    <property type="evidence" value="ECO:0007669"/>
    <property type="project" value="InterPro"/>
</dbReference>
<keyword evidence="3" id="KW-1185">Reference proteome</keyword>
<dbReference type="PANTHER" id="PTHR28670:SF1">
    <property type="entry name" value="UV-STIMULATED SCAFFOLD PROTEIN A"/>
    <property type="match status" value="1"/>
</dbReference>
<accession>A0A7J5XNU8</accession>
<name>A0A7J5XNU8_DISMA</name>
<feature type="region of interest" description="Disordered" evidence="1">
    <location>
        <begin position="1"/>
        <end position="32"/>
    </location>
</feature>
<dbReference type="Proteomes" id="UP000518266">
    <property type="component" value="Unassembled WGS sequence"/>
</dbReference>
<evidence type="ECO:0000313" key="2">
    <source>
        <dbReference type="EMBL" id="KAF3837748.1"/>
    </source>
</evidence>
<comment type="caution">
    <text evidence="2">The sequence shown here is derived from an EMBL/GenBank/DDBJ whole genome shotgun (WGS) entry which is preliminary data.</text>
</comment>